<evidence type="ECO:0000313" key="1">
    <source>
        <dbReference type="EMBL" id="MBF9142689.1"/>
    </source>
</evidence>
<comment type="caution">
    <text evidence="1">The sequence shown here is derived from an EMBL/GenBank/DDBJ whole genome shotgun (WGS) entry which is preliminary data.</text>
</comment>
<accession>A0A931BF29</accession>
<protein>
    <submittedName>
        <fullName evidence="1">Uncharacterized protein</fullName>
    </submittedName>
</protein>
<gene>
    <name evidence="1" type="ORF">I2I01_13660</name>
</gene>
<name>A0A931BF29_9BACT</name>
<dbReference type="EMBL" id="JADQDP010000003">
    <property type="protein sequence ID" value="MBF9142689.1"/>
    <property type="molecule type" value="Genomic_DNA"/>
</dbReference>
<reference evidence="1 2" key="1">
    <citation type="submission" date="2020-11" db="EMBL/GenBank/DDBJ databases">
        <authorList>
            <person name="Kim M.K."/>
        </authorList>
    </citation>
    <scope>NUCLEOTIDE SEQUENCE [LARGE SCALE GENOMIC DNA]</scope>
    <source>
        <strain evidence="1 2">BT439</strain>
    </source>
</reference>
<sequence length="140" mass="15906">MVQVSRLQRSFGSYSRYDDIFALDTVACQGFFLVSWLHRHEDCCEELYYLTFDNGERRLLDIKQVASGGADGDWQARSTMRLGKDGRLRTTTTAHNAISPRDVRPDGSILAYEHTDVVVKEFALNPNGQISCVLKDSTRR</sequence>
<dbReference type="Proteomes" id="UP000645610">
    <property type="component" value="Unassembled WGS sequence"/>
</dbReference>
<proteinExistence type="predicted"/>
<organism evidence="1 2">
    <name type="scientific">Hymenobacter properus</name>
    <dbReference type="NCBI Taxonomy" id="2791026"/>
    <lineage>
        <taxon>Bacteria</taxon>
        <taxon>Pseudomonadati</taxon>
        <taxon>Bacteroidota</taxon>
        <taxon>Cytophagia</taxon>
        <taxon>Cytophagales</taxon>
        <taxon>Hymenobacteraceae</taxon>
        <taxon>Hymenobacter</taxon>
    </lineage>
</organism>
<dbReference type="RefSeq" id="WP_196287039.1">
    <property type="nucleotide sequence ID" value="NZ_JADQDP010000003.1"/>
</dbReference>
<keyword evidence="2" id="KW-1185">Reference proteome</keyword>
<evidence type="ECO:0000313" key="2">
    <source>
        <dbReference type="Proteomes" id="UP000645610"/>
    </source>
</evidence>
<dbReference type="AlphaFoldDB" id="A0A931BF29"/>